<dbReference type="CDD" id="cd06588">
    <property type="entry name" value="PhnB_like"/>
    <property type="match status" value="1"/>
</dbReference>
<proteinExistence type="predicted"/>
<dbReference type="RefSeq" id="WP_018747277.1">
    <property type="nucleotide sequence ID" value="NZ_BSOZ01000067.1"/>
</dbReference>
<comment type="caution">
    <text evidence="2">The sequence shown here is derived from an EMBL/GenBank/DDBJ whole genome shotgun (WGS) entry which is preliminary data.</text>
</comment>
<dbReference type="SUPFAM" id="SSF54593">
    <property type="entry name" value="Glyoxalase/Bleomycin resistance protein/Dihydroxybiphenyl dioxygenase"/>
    <property type="match status" value="1"/>
</dbReference>
<protein>
    <submittedName>
        <fullName evidence="2">VOC family protein</fullName>
    </submittedName>
</protein>
<keyword evidence="3" id="KW-1185">Reference proteome</keyword>
<dbReference type="Proteomes" id="UP001156836">
    <property type="component" value="Unassembled WGS sequence"/>
</dbReference>
<dbReference type="Pfam" id="PF06983">
    <property type="entry name" value="3-dmu-9_3-mt"/>
    <property type="match status" value="1"/>
</dbReference>
<accession>A0ABQ6BVP0</accession>
<evidence type="ECO:0000313" key="3">
    <source>
        <dbReference type="Proteomes" id="UP001156836"/>
    </source>
</evidence>
<dbReference type="InterPro" id="IPR028973">
    <property type="entry name" value="PhnB-like"/>
</dbReference>
<gene>
    <name evidence="2" type="ORF">GCM10007860_29840</name>
</gene>
<evidence type="ECO:0000259" key="1">
    <source>
        <dbReference type="Pfam" id="PF06983"/>
    </source>
</evidence>
<organism evidence="2 3">
    <name type="scientific">Chitiniphilus shinanonensis</name>
    <dbReference type="NCBI Taxonomy" id="553088"/>
    <lineage>
        <taxon>Bacteria</taxon>
        <taxon>Pseudomonadati</taxon>
        <taxon>Pseudomonadota</taxon>
        <taxon>Betaproteobacteria</taxon>
        <taxon>Neisseriales</taxon>
        <taxon>Chitinibacteraceae</taxon>
        <taxon>Chitiniphilus</taxon>
    </lineage>
</organism>
<reference evidence="3" key="1">
    <citation type="journal article" date="2019" name="Int. J. Syst. Evol. Microbiol.">
        <title>The Global Catalogue of Microorganisms (GCM) 10K type strain sequencing project: providing services to taxonomists for standard genome sequencing and annotation.</title>
        <authorList>
            <consortium name="The Broad Institute Genomics Platform"/>
            <consortium name="The Broad Institute Genome Sequencing Center for Infectious Disease"/>
            <person name="Wu L."/>
            <person name="Ma J."/>
        </authorList>
    </citation>
    <scope>NUCLEOTIDE SEQUENCE [LARGE SCALE GENOMIC DNA]</scope>
    <source>
        <strain evidence="3">NBRC 104970</strain>
    </source>
</reference>
<evidence type="ECO:0000313" key="2">
    <source>
        <dbReference type="EMBL" id="GLS05826.1"/>
    </source>
</evidence>
<dbReference type="PANTHER" id="PTHR33990">
    <property type="entry name" value="PROTEIN YJDN-RELATED"/>
    <property type="match status" value="1"/>
</dbReference>
<sequence length="135" mass="14742">MQVQPYLFFNGHCAEALQFYVTHLGAVVHVQMRYSDAPEPPPVAPAWREKVMHASFQVGGTELFASDGMRAEDAAMQGVSLHLTADSTEHGRRLFDALADGGQVTTPYAPTFWAAGFGMVTDRFGVHWMVSAPSV</sequence>
<dbReference type="PANTHER" id="PTHR33990:SF1">
    <property type="entry name" value="PROTEIN YJDN"/>
    <property type="match status" value="1"/>
</dbReference>
<feature type="domain" description="PhnB-like" evidence="1">
    <location>
        <begin position="3"/>
        <end position="130"/>
    </location>
</feature>
<dbReference type="InterPro" id="IPR029068">
    <property type="entry name" value="Glyas_Bleomycin-R_OHBP_Dase"/>
</dbReference>
<name>A0ABQ6BVP0_9NEIS</name>
<dbReference type="EMBL" id="BSOZ01000067">
    <property type="protein sequence ID" value="GLS05826.1"/>
    <property type="molecule type" value="Genomic_DNA"/>
</dbReference>
<dbReference type="Gene3D" id="3.10.180.10">
    <property type="entry name" value="2,3-Dihydroxybiphenyl 1,2-Dioxygenase, domain 1"/>
    <property type="match status" value="1"/>
</dbReference>